<feature type="transmembrane region" description="Helical" evidence="1">
    <location>
        <begin position="13"/>
        <end position="33"/>
    </location>
</feature>
<keyword evidence="1" id="KW-1133">Transmembrane helix</keyword>
<name>A0A9J5X4M2_SOLCO</name>
<accession>A0A9J5X4M2</accession>
<evidence type="ECO:0000313" key="2">
    <source>
        <dbReference type="EMBL" id="KAG5582349.1"/>
    </source>
</evidence>
<evidence type="ECO:0000256" key="1">
    <source>
        <dbReference type="SAM" id="Phobius"/>
    </source>
</evidence>
<evidence type="ECO:0000313" key="3">
    <source>
        <dbReference type="Proteomes" id="UP000824120"/>
    </source>
</evidence>
<keyword evidence="1" id="KW-0812">Transmembrane</keyword>
<reference evidence="2 3" key="1">
    <citation type="submission" date="2020-09" db="EMBL/GenBank/DDBJ databases">
        <title>De no assembly of potato wild relative species, Solanum commersonii.</title>
        <authorList>
            <person name="Cho K."/>
        </authorList>
    </citation>
    <scope>NUCLEOTIDE SEQUENCE [LARGE SCALE GENOMIC DNA]</scope>
    <source>
        <strain evidence="2">LZ3.2</strain>
        <tissue evidence="2">Leaf</tissue>
    </source>
</reference>
<protein>
    <submittedName>
        <fullName evidence="2">Uncharacterized protein</fullName>
    </submittedName>
</protein>
<proteinExistence type="predicted"/>
<gene>
    <name evidence="2" type="ORF">H5410_052976</name>
</gene>
<organism evidence="2 3">
    <name type="scientific">Solanum commersonii</name>
    <name type="common">Commerson's wild potato</name>
    <name type="synonym">Commerson's nightshade</name>
    <dbReference type="NCBI Taxonomy" id="4109"/>
    <lineage>
        <taxon>Eukaryota</taxon>
        <taxon>Viridiplantae</taxon>
        <taxon>Streptophyta</taxon>
        <taxon>Embryophyta</taxon>
        <taxon>Tracheophyta</taxon>
        <taxon>Spermatophyta</taxon>
        <taxon>Magnoliopsida</taxon>
        <taxon>eudicotyledons</taxon>
        <taxon>Gunneridae</taxon>
        <taxon>Pentapetalae</taxon>
        <taxon>asterids</taxon>
        <taxon>lamiids</taxon>
        <taxon>Solanales</taxon>
        <taxon>Solanaceae</taxon>
        <taxon>Solanoideae</taxon>
        <taxon>Solaneae</taxon>
        <taxon>Solanum</taxon>
    </lineage>
</organism>
<dbReference type="EMBL" id="JACXVP010000010">
    <property type="protein sequence ID" value="KAG5582349.1"/>
    <property type="molecule type" value="Genomic_DNA"/>
</dbReference>
<keyword evidence="1" id="KW-0472">Membrane</keyword>
<dbReference type="Proteomes" id="UP000824120">
    <property type="component" value="Chromosome 10"/>
</dbReference>
<keyword evidence="3" id="KW-1185">Reference proteome</keyword>
<comment type="caution">
    <text evidence="2">The sequence shown here is derived from an EMBL/GenBank/DDBJ whole genome shotgun (WGS) entry which is preliminary data.</text>
</comment>
<dbReference type="AlphaFoldDB" id="A0A9J5X4M2"/>
<sequence>MEPIGPNGQNDHLLFWSSRIVMSFLPNILMNLWSKLTLTDKMAHFHGQTIPDVGKPPILPIYLCYSSISLLVIQNFDVILAKKTSWTFVKTLAMEPIGPDGQNDLI</sequence>